<evidence type="ECO:0000259" key="11">
    <source>
        <dbReference type="Pfam" id="PF05697"/>
    </source>
</evidence>
<name>A0A2M6K9K5_9BACT</name>
<evidence type="ECO:0000313" key="13">
    <source>
        <dbReference type="EMBL" id="PIR13713.1"/>
    </source>
</evidence>
<evidence type="ECO:0000256" key="4">
    <source>
        <dbReference type="ARBA" id="ARBA00016902"/>
    </source>
</evidence>
<dbReference type="HAMAP" id="MF_00303">
    <property type="entry name" value="Trigger_factor_Tig"/>
    <property type="match status" value="1"/>
</dbReference>
<dbReference type="EMBL" id="PCWW01000022">
    <property type="protein sequence ID" value="PIR13713.1"/>
    <property type="molecule type" value="Genomic_DNA"/>
</dbReference>
<dbReference type="GO" id="GO:0015031">
    <property type="term" value="P:protein transport"/>
    <property type="evidence" value="ECO:0007669"/>
    <property type="project" value="UniProtKB-UniRule"/>
</dbReference>
<comment type="caution">
    <text evidence="13">The sequence shown here is derived from an EMBL/GenBank/DDBJ whole genome shotgun (WGS) entry which is preliminary data.</text>
</comment>
<sequence length="428" mass="49167">MNVSKKDLEKSQVELTVEFSWSEFEPFVKKGADKVSREVKIEGFRPGKAPYEILKQKIGEMTILEEAARIAINKTIDKVIKENVDGQPVGQPKVDIVKLAPDNPLEYKVVLALLPEVKLGDYKNLKIKPEKVEIKEDEINKTLEKLREMRVKEILADREARDTDKVIVNIKMFLDKVPVEGGQSQDTAILVGKNYLVPGFDKKIIGAKKGEAREFFLPYPRDHYQKNLAGQMVEFKVEIKEVYERQLPKLDDELAKTMQAKNLEDLKKGIKKNIIHQKEHEAKQKADLAILDKIMEKTKYGDIPEILVEHESRQMMAEMEQGIASQGGKFEDYLASIGKTRDQLTLDILPNAVKRVKSALVIREIALAENIKISEEDIDKKQAELIKRYKGYEKAEERIKEPAYREFLKNALTNDRVLEKLREWNVGD</sequence>
<evidence type="ECO:0000256" key="6">
    <source>
        <dbReference type="ARBA" id="ARBA00023186"/>
    </source>
</evidence>
<keyword evidence="9" id="KW-0963">Cytoplasm</keyword>
<dbReference type="Gene3D" id="3.10.50.40">
    <property type="match status" value="1"/>
</dbReference>
<keyword evidence="6 9" id="KW-0143">Chaperone</keyword>
<keyword evidence="9" id="KW-0131">Cell cycle</keyword>
<feature type="domain" description="PPIase FKBP-type" evidence="10">
    <location>
        <begin position="158"/>
        <end position="239"/>
    </location>
</feature>
<comment type="domain">
    <text evidence="9">Consists of 3 domains; the N-terminus binds the ribosome, the middle domain has PPIase activity, while the C-terminus has intrinsic chaperone activity on its own.</text>
</comment>
<evidence type="ECO:0000256" key="9">
    <source>
        <dbReference type="HAMAP-Rule" id="MF_00303"/>
    </source>
</evidence>
<keyword evidence="9" id="KW-0132">Cell division</keyword>
<dbReference type="SUPFAM" id="SSF102735">
    <property type="entry name" value="Trigger factor ribosome-binding domain"/>
    <property type="match status" value="1"/>
</dbReference>
<dbReference type="InterPro" id="IPR001179">
    <property type="entry name" value="PPIase_FKBP_dom"/>
</dbReference>
<dbReference type="Gene3D" id="1.10.3120.10">
    <property type="entry name" value="Trigger factor, C-terminal domain"/>
    <property type="match status" value="1"/>
</dbReference>
<dbReference type="GO" id="GO:0051083">
    <property type="term" value="P:'de novo' cotranslational protein folding"/>
    <property type="evidence" value="ECO:0007669"/>
    <property type="project" value="TreeGrafter"/>
</dbReference>
<comment type="subcellular location">
    <subcellularLocation>
        <location evidence="9">Cytoplasm</location>
    </subcellularLocation>
    <text evidence="9">About half TF is bound to the ribosome near the polypeptide exit tunnel while the other half is free in the cytoplasm.</text>
</comment>
<dbReference type="PANTHER" id="PTHR30560:SF3">
    <property type="entry name" value="TRIGGER FACTOR-LIKE PROTEIN TIG, CHLOROPLASTIC"/>
    <property type="match status" value="1"/>
</dbReference>
<dbReference type="Pfam" id="PF00254">
    <property type="entry name" value="FKBP_C"/>
    <property type="match status" value="1"/>
</dbReference>
<dbReference type="Pfam" id="PF05697">
    <property type="entry name" value="Trigger_N"/>
    <property type="match status" value="1"/>
</dbReference>
<dbReference type="PANTHER" id="PTHR30560">
    <property type="entry name" value="TRIGGER FACTOR CHAPERONE AND PEPTIDYL-PROLYL CIS/TRANS ISOMERASE"/>
    <property type="match status" value="1"/>
</dbReference>
<evidence type="ECO:0000259" key="12">
    <source>
        <dbReference type="Pfam" id="PF05698"/>
    </source>
</evidence>
<comment type="similarity">
    <text evidence="2 9">Belongs to the FKBP-type PPIase family. Tig subfamily.</text>
</comment>
<evidence type="ECO:0000256" key="8">
    <source>
        <dbReference type="ARBA" id="ARBA00029986"/>
    </source>
</evidence>
<proteinExistence type="inferred from homology"/>
<comment type="function">
    <text evidence="9">Involved in protein export. Acts as a chaperone by maintaining the newly synthesized protein in an open conformation. Functions as a peptidyl-prolyl cis-trans isomerase.</text>
</comment>
<dbReference type="InterPro" id="IPR046357">
    <property type="entry name" value="PPIase_dom_sf"/>
</dbReference>
<dbReference type="InterPro" id="IPR037041">
    <property type="entry name" value="Trigger_fac_C_sf"/>
</dbReference>
<dbReference type="InterPro" id="IPR008881">
    <property type="entry name" value="Trigger_fac_ribosome-bd_bac"/>
</dbReference>
<accession>A0A2M6K9K5</accession>
<evidence type="ECO:0000256" key="7">
    <source>
        <dbReference type="ARBA" id="ARBA00023235"/>
    </source>
</evidence>
<dbReference type="GO" id="GO:0051301">
    <property type="term" value="P:cell division"/>
    <property type="evidence" value="ECO:0007669"/>
    <property type="project" value="UniProtKB-KW"/>
</dbReference>
<dbReference type="InterPro" id="IPR008880">
    <property type="entry name" value="Trigger_fac_C"/>
</dbReference>
<evidence type="ECO:0000259" key="10">
    <source>
        <dbReference type="Pfam" id="PF00254"/>
    </source>
</evidence>
<organism evidence="13 14">
    <name type="scientific">Candidatus Falkowbacteria bacterium CG11_big_fil_rev_8_21_14_0_20_39_10</name>
    <dbReference type="NCBI Taxonomy" id="1974570"/>
    <lineage>
        <taxon>Bacteria</taxon>
        <taxon>Candidatus Falkowiibacteriota</taxon>
    </lineage>
</organism>
<dbReference type="Proteomes" id="UP000230869">
    <property type="component" value="Unassembled WGS sequence"/>
</dbReference>
<feature type="domain" description="Trigger factor C-terminal" evidence="12">
    <location>
        <begin position="263"/>
        <end position="421"/>
    </location>
</feature>
<dbReference type="AlphaFoldDB" id="A0A2M6K9K5"/>
<evidence type="ECO:0000256" key="1">
    <source>
        <dbReference type="ARBA" id="ARBA00000971"/>
    </source>
</evidence>
<dbReference type="GO" id="GO:0043022">
    <property type="term" value="F:ribosome binding"/>
    <property type="evidence" value="ECO:0007669"/>
    <property type="project" value="TreeGrafter"/>
</dbReference>
<evidence type="ECO:0000313" key="14">
    <source>
        <dbReference type="Proteomes" id="UP000230869"/>
    </source>
</evidence>
<dbReference type="PIRSF" id="PIRSF003095">
    <property type="entry name" value="Trigger_factor"/>
    <property type="match status" value="1"/>
</dbReference>
<dbReference type="GO" id="GO:0005737">
    <property type="term" value="C:cytoplasm"/>
    <property type="evidence" value="ECO:0007669"/>
    <property type="project" value="UniProtKB-SubCell"/>
</dbReference>
<reference evidence="13 14" key="1">
    <citation type="submission" date="2017-09" db="EMBL/GenBank/DDBJ databases">
        <title>Depth-based differentiation of microbial function through sediment-hosted aquifers and enrichment of novel symbionts in the deep terrestrial subsurface.</title>
        <authorList>
            <person name="Probst A.J."/>
            <person name="Ladd B."/>
            <person name="Jarett J.K."/>
            <person name="Geller-Mcgrath D.E."/>
            <person name="Sieber C.M."/>
            <person name="Emerson J.B."/>
            <person name="Anantharaman K."/>
            <person name="Thomas B.C."/>
            <person name="Malmstrom R."/>
            <person name="Stieglmeier M."/>
            <person name="Klingl A."/>
            <person name="Woyke T."/>
            <person name="Ryan C.M."/>
            <person name="Banfield J.F."/>
        </authorList>
    </citation>
    <scope>NUCLEOTIDE SEQUENCE [LARGE SCALE GENOMIC DNA]</scope>
    <source>
        <strain evidence="13">CG11_big_fil_rev_8_21_14_0_20_39_10</strain>
    </source>
</reference>
<comment type="catalytic activity">
    <reaction evidence="1 9">
        <text>[protein]-peptidylproline (omega=180) = [protein]-peptidylproline (omega=0)</text>
        <dbReference type="Rhea" id="RHEA:16237"/>
        <dbReference type="Rhea" id="RHEA-COMP:10747"/>
        <dbReference type="Rhea" id="RHEA-COMP:10748"/>
        <dbReference type="ChEBI" id="CHEBI:83833"/>
        <dbReference type="ChEBI" id="CHEBI:83834"/>
        <dbReference type="EC" id="5.2.1.8"/>
    </reaction>
</comment>
<evidence type="ECO:0000256" key="2">
    <source>
        <dbReference type="ARBA" id="ARBA00005464"/>
    </source>
</evidence>
<evidence type="ECO:0000256" key="3">
    <source>
        <dbReference type="ARBA" id="ARBA00013194"/>
    </source>
</evidence>
<keyword evidence="5 9" id="KW-0697">Rotamase</keyword>
<evidence type="ECO:0000256" key="5">
    <source>
        <dbReference type="ARBA" id="ARBA00023110"/>
    </source>
</evidence>
<dbReference type="GO" id="GO:0003755">
    <property type="term" value="F:peptidyl-prolyl cis-trans isomerase activity"/>
    <property type="evidence" value="ECO:0007669"/>
    <property type="project" value="UniProtKB-UniRule"/>
</dbReference>
<dbReference type="InterPro" id="IPR027304">
    <property type="entry name" value="Trigger_fact/SurA_dom_sf"/>
</dbReference>
<dbReference type="SUPFAM" id="SSF109998">
    <property type="entry name" value="Triger factor/SurA peptide-binding domain-like"/>
    <property type="match status" value="1"/>
</dbReference>
<feature type="domain" description="Trigger factor ribosome-binding bacterial" evidence="11">
    <location>
        <begin position="1"/>
        <end position="146"/>
    </location>
</feature>
<dbReference type="NCBIfam" id="TIGR00115">
    <property type="entry name" value="tig"/>
    <property type="match status" value="1"/>
</dbReference>
<dbReference type="GO" id="GO:0043335">
    <property type="term" value="P:protein unfolding"/>
    <property type="evidence" value="ECO:0007669"/>
    <property type="project" value="TreeGrafter"/>
</dbReference>
<dbReference type="InterPro" id="IPR036611">
    <property type="entry name" value="Trigger_fac_ribosome-bd_sf"/>
</dbReference>
<dbReference type="EC" id="5.2.1.8" evidence="3 9"/>
<dbReference type="Gene3D" id="3.30.70.1050">
    <property type="entry name" value="Trigger factor ribosome-binding domain"/>
    <property type="match status" value="1"/>
</dbReference>
<protein>
    <recommendedName>
        <fullName evidence="4 9">Trigger factor</fullName>
        <shortName evidence="9">TF</shortName>
        <ecNumber evidence="3 9">5.2.1.8</ecNumber>
    </recommendedName>
    <alternativeName>
        <fullName evidence="8 9">PPIase</fullName>
    </alternativeName>
</protein>
<dbReference type="SUPFAM" id="SSF54534">
    <property type="entry name" value="FKBP-like"/>
    <property type="match status" value="1"/>
</dbReference>
<dbReference type="GO" id="GO:0044183">
    <property type="term" value="F:protein folding chaperone"/>
    <property type="evidence" value="ECO:0007669"/>
    <property type="project" value="TreeGrafter"/>
</dbReference>
<dbReference type="Pfam" id="PF05698">
    <property type="entry name" value="Trigger_C"/>
    <property type="match status" value="1"/>
</dbReference>
<dbReference type="InterPro" id="IPR005215">
    <property type="entry name" value="Trig_fac"/>
</dbReference>
<keyword evidence="7 9" id="KW-0413">Isomerase</keyword>
<gene>
    <name evidence="9 13" type="primary">tig</name>
    <name evidence="13" type="ORF">COV49_01235</name>
</gene>